<dbReference type="AlphaFoldDB" id="A0A0M3JZB3"/>
<reference evidence="8 9" key="2">
    <citation type="submission" date="2018-11" db="EMBL/GenBank/DDBJ databases">
        <authorList>
            <consortium name="Pathogen Informatics"/>
        </authorList>
    </citation>
    <scope>NUCLEOTIDE SEQUENCE [LARGE SCALE GENOMIC DNA]</scope>
</reference>
<comment type="caution">
    <text evidence="4">Lacks conserved residue(s) required for the propagation of feature annotation.</text>
</comment>
<evidence type="ECO:0000256" key="5">
    <source>
        <dbReference type="SAM" id="MobiDB-lite"/>
    </source>
</evidence>
<dbReference type="SUPFAM" id="SSF57196">
    <property type="entry name" value="EGF/Laminin"/>
    <property type="match status" value="2"/>
</dbReference>
<evidence type="ECO:0000256" key="3">
    <source>
        <dbReference type="ARBA" id="ARBA00023157"/>
    </source>
</evidence>
<dbReference type="SMART" id="SM00181">
    <property type="entry name" value="EGF"/>
    <property type="match status" value="4"/>
</dbReference>
<keyword evidence="9" id="KW-1185">Reference proteome</keyword>
<evidence type="ECO:0000256" key="1">
    <source>
        <dbReference type="ARBA" id="ARBA00022536"/>
    </source>
</evidence>
<feature type="compositionally biased region" description="Polar residues" evidence="5">
    <location>
        <begin position="317"/>
        <end position="327"/>
    </location>
</feature>
<evidence type="ECO:0000259" key="7">
    <source>
        <dbReference type="PROSITE" id="PS50026"/>
    </source>
</evidence>
<dbReference type="Proteomes" id="UP000267096">
    <property type="component" value="Unassembled WGS sequence"/>
</dbReference>
<sequence length="599" mass="64040">MTPRTLNTQPCAQVECLNNGTCVLGPDGQASCLCLEGFNGERCEFSACATMPCMNGGVCRISGAEPICECPFGVTGILCEQAICDPLCENGGSCELVNGTAICQCLPGTTGINCNLMDVCAEASTCAVFGEHARCRLDPNSLMLISPVPVNASYLCECANDHNEWVNCLELAMQAGPFTSLPPLIAVKPSTLNISQPTGVNATKIGSSISVLSGLFNRSSVMNKTNEESPFNVSGELPFPHLNTDSPTLLHSITTTEPSGTANELTTTQEQDLTSTDELNRQLLSGFIFPGLTNATGSSKHSSSNDSSEVLSSSESTTDADLSSAPNRTSLLFPPFSSFTIPNFTSLSSEQLLTTTMQPFSPAVNATKLTDMQQNQSELPWSPFEETLLTNTPPTTDLPTEPDYDLPTDETSPSTTEKTDVPLSTEGFGSDTTSNEETATTEASIPSSQLTTMRSIVVSTTNFEQPRISTTTEAEQSSEPPTTSPEDEDEMGNEVVTSEVDHYPYASSSSSTPTPYQPDSNQSHKASAADDSSSTSWIIALVIAIVFLLLLAVIALFVVRYIQRSRKLHGKYNPAREENVLANSFSMPMTTVTKEERLI</sequence>
<organism evidence="10">
    <name type="scientific">Anisakis simplex</name>
    <name type="common">Herring worm</name>
    <dbReference type="NCBI Taxonomy" id="6269"/>
    <lineage>
        <taxon>Eukaryota</taxon>
        <taxon>Metazoa</taxon>
        <taxon>Ecdysozoa</taxon>
        <taxon>Nematoda</taxon>
        <taxon>Chromadorea</taxon>
        <taxon>Rhabditida</taxon>
        <taxon>Spirurina</taxon>
        <taxon>Ascaridomorpha</taxon>
        <taxon>Ascaridoidea</taxon>
        <taxon>Anisakidae</taxon>
        <taxon>Anisakis</taxon>
        <taxon>Anisakis simplex complex</taxon>
    </lineage>
</organism>
<evidence type="ECO:0000313" key="9">
    <source>
        <dbReference type="Proteomes" id="UP000267096"/>
    </source>
</evidence>
<name>A0A0M3JZB3_ANISI</name>
<dbReference type="InterPro" id="IPR000742">
    <property type="entry name" value="EGF"/>
</dbReference>
<gene>
    <name evidence="8" type="ORF">ASIM_LOCUS13260</name>
</gene>
<feature type="disulfide bond" evidence="4">
    <location>
        <begin position="84"/>
        <end position="94"/>
    </location>
</feature>
<keyword evidence="3 4" id="KW-1015">Disulfide bond</keyword>
<dbReference type="WBParaSite" id="ASIM_0001383201-mRNA-1">
    <property type="protein sequence ID" value="ASIM_0001383201-mRNA-1"/>
    <property type="gene ID" value="ASIM_0001383201"/>
</dbReference>
<keyword evidence="1 4" id="KW-0245">EGF-like domain</keyword>
<dbReference type="PROSITE" id="PS00022">
    <property type="entry name" value="EGF_1"/>
    <property type="match status" value="2"/>
</dbReference>
<feature type="domain" description="EGF-like" evidence="7">
    <location>
        <begin position="7"/>
        <end position="44"/>
    </location>
</feature>
<feature type="compositionally biased region" description="Low complexity" evidence="5">
    <location>
        <begin position="469"/>
        <end position="481"/>
    </location>
</feature>
<feature type="disulfide bond" evidence="4">
    <location>
        <begin position="34"/>
        <end position="43"/>
    </location>
</feature>
<dbReference type="PROSITE" id="PS50026">
    <property type="entry name" value="EGF_3"/>
    <property type="match status" value="2"/>
</dbReference>
<feature type="transmembrane region" description="Helical" evidence="6">
    <location>
        <begin position="537"/>
        <end position="562"/>
    </location>
</feature>
<dbReference type="Pfam" id="PF00008">
    <property type="entry name" value="EGF"/>
    <property type="match status" value="1"/>
</dbReference>
<feature type="region of interest" description="Disordered" evidence="5">
    <location>
        <begin position="386"/>
        <end position="492"/>
    </location>
</feature>
<dbReference type="InterPro" id="IPR013032">
    <property type="entry name" value="EGF-like_CS"/>
</dbReference>
<feature type="compositionally biased region" description="Polar residues" evidence="5">
    <location>
        <begin position="445"/>
        <end position="468"/>
    </location>
</feature>
<dbReference type="Pfam" id="PF12661">
    <property type="entry name" value="hEGF"/>
    <property type="match status" value="1"/>
</dbReference>
<feature type="disulfide bond" evidence="4">
    <location>
        <begin position="105"/>
        <end position="114"/>
    </location>
</feature>
<dbReference type="CDD" id="cd00054">
    <property type="entry name" value="EGF_CA"/>
    <property type="match status" value="1"/>
</dbReference>
<accession>A0A0M3JZB3</accession>
<dbReference type="CDD" id="cd00055">
    <property type="entry name" value="EGF_Lam"/>
    <property type="match status" value="1"/>
</dbReference>
<keyword evidence="6" id="KW-1133">Transmembrane helix</keyword>
<feature type="compositionally biased region" description="Low complexity" evidence="5">
    <location>
        <begin position="386"/>
        <end position="399"/>
    </location>
</feature>
<dbReference type="InterPro" id="IPR002049">
    <property type="entry name" value="LE_dom"/>
</dbReference>
<proteinExistence type="predicted"/>
<dbReference type="Gene3D" id="2.10.25.10">
    <property type="entry name" value="Laminin"/>
    <property type="match status" value="2"/>
</dbReference>
<evidence type="ECO:0000313" key="8">
    <source>
        <dbReference type="EMBL" id="VDK49306.1"/>
    </source>
</evidence>
<feature type="region of interest" description="Disordered" evidence="5">
    <location>
        <begin position="244"/>
        <end position="273"/>
    </location>
</feature>
<feature type="region of interest" description="Disordered" evidence="5">
    <location>
        <begin position="504"/>
        <end position="528"/>
    </location>
</feature>
<dbReference type="EMBL" id="UYRR01031349">
    <property type="protein sequence ID" value="VDK49306.1"/>
    <property type="molecule type" value="Genomic_DNA"/>
</dbReference>
<feature type="domain" description="EGF-like" evidence="7">
    <location>
        <begin position="80"/>
        <end position="115"/>
    </location>
</feature>
<feature type="compositionally biased region" description="Low complexity" evidence="5">
    <location>
        <begin position="298"/>
        <end position="316"/>
    </location>
</feature>
<keyword evidence="6" id="KW-0472">Membrane</keyword>
<evidence type="ECO:0000313" key="10">
    <source>
        <dbReference type="WBParaSite" id="ASIM_0001383201-mRNA-1"/>
    </source>
</evidence>
<dbReference type="GO" id="GO:0016020">
    <property type="term" value="C:membrane"/>
    <property type="evidence" value="ECO:0007669"/>
    <property type="project" value="UniProtKB-SubCell"/>
</dbReference>
<keyword evidence="6" id="KW-0812">Transmembrane</keyword>
<feature type="region of interest" description="Disordered" evidence="5">
    <location>
        <begin position="296"/>
        <end position="327"/>
    </location>
</feature>
<reference evidence="10" key="1">
    <citation type="submission" date="2017-02" db="UniProtKB">
        <authorList>
            <consortium name="WormBaseParasite"/>
        </authorList>
    </citation>
    <scope>IDENTIFICATION</scope>
</reference>
<feature type="compositionally biased region" description="Low complexity" evidence="5">
    <location>
        <begin position="432"/>
        <end position="444"/>
    </location>
</feature>
<protein>
    <submittedName>
        <fullName evidence="10">Abnormal pharyngeal pumping eat-20 (inferred by orthology to a C. elegans protein)</fullName>
    </submittedName>
</protein>
<evidence type="ECO:0000256" key="4">
    <source>
        <dbReference type="PROSITE-ProRule" id="PRU00076"/>
    </source>
</evidence>
<dbReference type="OrthoDB" id="283575at2759"/>
<dbReference type="InterPro" id="IPR051022">
    <property type="entry name" value="Notch_Cell-Fate_Det"/>
</dbReference>
<evidence type="ECO:0000256" key="2">
    <source>
        <dbReference type="ARBA" id="ARBA00022737"/>
    </source>
</evidence>
<dbReference type="PROSITE" id="PS01186">
    <property type="entry name" value="EGF_2"/>
    <property type="match status" value="1"/>
</dbReference>
<dbReference type="PANTHER" id="PTHR24049:SF29">
    <property type="entry name" value="EGF-LIKE DOMAIN-CONTAINING PROTEIN"/>
    <property type="match status" value="1"/>
</dbReference>
<evidence type="ECO:0000256" key="6">
    <source>
        <dbReference type="SAM" id="Phobius"/>
    </source>
</evidence>
<dbReference type="PANTHER" id="PTHR24049">
    <property type="entry name" value="CRUMBS FAMILY MEMBER"/>
    <property type="match status" value="1"/>
</dbReference>
<keyword evidence="2" id="KW-0677">Repeat</keyword>